<proteinExistence type="predicted"/>
<feature type="transmembrane region" description="Helical" evidence="10">
    <location>
        <begin position="159"/>
        <end position="180"/>
    </location>
</feature>
<dbReference type="NCBIfam" id="TIGR00797">
    <property type="entry name" value="matE"/>
    <property type="match status" value="1"/>
</dbReference>
<dbReference type="Proteomes" id="UP000461162">
    <property type="component" value="Unassembled WGS sequence"/>
</dbReference>
<dbReference type="InterPro" id="IPR050222">
    <property type="entry name" value="MATE_MdtK"/>
</dbReference>
<dbReference type="PIRSF" id="PIRSF006603">
    <property type="entry name" value="DinF"/>
    <property type="match status" value="1"/>
</dbReference>
<name>A0A7K1KSE7_9BACT</name>
<keyword evidence="4" id="KW-1003">Cell membrane</keyword>
<evidence type="ECO:0000313" key="12">
    <source>
        <dbReference type="Proteomes" id="UP000461162"/>
    </source>
</evidence>
<dbReference type="GO" id="GO:0015297">
    <property type="term" value="F:antiporter activity"/>
    <property type="evidence" value="ECO:0007669"/>
    <property type="project" value="UniProtKB-KW"/>
</dbReference>
<evidence type="ECO:0000256" key="7">
    <source>
        <dbReference type="ARBA" id="ARBA00023065"/>
    </source>
</evidence>
<comment type="caution">
    <text evidence="11">The sequence shown here is derived from an EMBL/GenBank/DDBJ whole genome shotgun (WGS) entry which is preliminary data.</text>
</comment>
<feature type="transmembrane region" description="Helical" evidence="10">
    <location>
        <begin position="200"/>
        <end position="218"/>
    </location>
</feature>
<keyword evidence="3" id="KW-0050">Antiport</keyword>
<dbReference type="InterPro" id="IPR002528">
    <property type="entry name" value="MATE_fam"/>
</dbReference>
<evidence type="ECO:0000256" key="1">
    <source>
        <dbReference type="ARBA" id="ARBA00004651"/>
    </source>
</evidence>
<feature type="transmembrane region" description="Helical" evidence="10">
    <location>
        <begin position="56"/>
        <end position="79"/>
    </location>
</feature>
<keyword evidence="2" id="KW-0813">Transport</keyword>
<feature type="transmembrane region" description="Helical" evidence="10">
    <location>
        <begin position="351"/>
        <end position="369"/>
    </location>
</feature>
<feature type="transmembrane region" description="Helical" evidence="10">
    <location>
        <begin position="278"/>
        <end position="299"/>
    </location>
</feature>
<keyword evidence="5 10" id="KW-0812">Transmembrane</keyword>
<evidence type="ECO:0000256" key="4">
    <source>
        <dbReference type="ARBA" id="ARBA00022475"/>
    </source>
</evidence>
<evidence type="ECO:0000256" key="8">
    <source>
        <dbReference type="ARBA" id="ARBA00023136"/>
    </source>
</evidence>
<feature type="transmembrane region" description="Helical" evidence="10">
    <location>
        <begin position="320"/>
        <end position="339"/>
    </location>
</feature>
<dbReference type="Pfam" id="PF01554">
    <property type="entry name" value="MatE"/>
    <property type="match status" value="2"/>
</dbReference>
<protein>
    <recommendedName>
        <fullName evidence="9">Multidrug-efflux transporter</fullName>
    </recommendedName>
</protein>
<organism evidence="11 12">
    <name type="scientific">Pseudodesulfovibrio alkaliphilus</name>
    <dbReference type="NCBI Taxonomy" id="2661613"/>
    <lineage>
        <taxon>Bacteria</taxon>
        <taxon>Pseudomonadati</taxon>
        <taxon>Thermodesulfobacteriota</taxon>
        <taxon>Desulfovibrionia</taxon>
        <taxon>Desulfovibrionales</taxon>
        <taxon>Desulfovibrionaceae</taxon>
    </lineage>
</organism>
<dbReference type="InterPro" id="IPR048279">
    <property type="entry name" value="MdtK-like"/>
</dbReference>
<accession>A0A7K1KSE7</accession>
<evidence type="ECO:0000256" key="6">
    <source>
        <dbReference type="ARBA" id="ARBA00022989"/>
    </source>
</evidence>
<evidence type="ECO:0000256" key="9">
    <source>
        <dbReference type="ARBA" id="ARBA00031636"/>
    </source>
</evidence>
<dbReference type="EMBL" id="WODC01000017">
    <property type="protein sequence ID" value="MUM78880.1"/>
    <property type="molecule type" value="Genomic_DNA"/>
</dbReference>
<evidence type="ECO:0000256" key="5">
    <source>
        <dbReference type="ARBA" id="ARBA00022692"/>
    </source>
</evidence>
<dbReference type="PANTHER" id="PTHR43298">
    <property type="entry name" value="MULTIDRUG RESISTANCE PROTEIN NORM-RELATED"/>
    <property type="match status" value="1"/>
</dbReference>
<dbReference type="RefSeq" id="WP_155935730.1">
    <property type="nucleotide sequence ID" value="NZ_WODC01000017.1"/>
</dbReference>
<sequence length="466" mass="49738">MRILKTFRTELSKFLPLFGPLLVSQYAQTANGIIDTIMAARLGPEGLGSVAVGVALWMPVYMFVIGVLFGVLIIVAQHFGAKDAESIQNSAWQGIWTGLGLGIATAALVYAVSSQMGWFGSDPGLADNARGYVRMVIIGFPFGATAVALRFYSEGQEAVLPVTVMAVLVVGFNTFFNYVLMFGNFGFPAMGAQGCGLATSLSMVLFLIMLAVYTSFSPRFKNVRLLKSIKLPNPASLKAIFKLGLPIGFGVTSEYLVLSVITLFIGSVGALQVSAHQVAFSCMMLFFTIPASMSFAASIRVGVLMGAGDPGALRRSVNSILSLCAITGIVLGFIMFFQAKSLAVLMADQSGIATLAAGLIKIAALFLFSDAIQICCNGILRGVGDTAKPFAITASVYWLFCMPFGYILSGMPLPFGLSIPSGLFGIHGWWISLTISISLVAILLYHRVRKTLQDKEIVYNEAYSGV</sequence>
<evidence type="ECO:0000256" key="2">
    <source>
        <dbReference type="ARBA" id="ARBA00022448"/>
    </source>
</evidence>
<dbReference type="GO" id="GO:0006811">
    <property type="term" value="P:monoatomic ion transport"/>
    <property type="evidence" value="ECO:0007669"/>
    <property type="project" value="UniProtKB-KW"/>
</dbReference>
<keyword evidence="12" id="KW-1185">Reference proteome</keyword>
<dbReference type="GO" id="GO:0042910">
    <property type="term" value="F:xenobiotic transmembrane transporter activity"/>
    <property type="evidence" value="ECO:0007669"/>
    <property type="project" value="InterPro"/>
</dbReference>
<dbReference type="CDD" id="cd13131">
    <property type="entry name" value="MATE_NorM_like"/>
    <property type="match status" value="1"/>
</dbReference>
<dbReference type="AlphaFoldDB" id="A0A7K1KSE7"/>
<feature type="transmembrane region" description="Helical" evidence="10">
    <location>
        <begin position="132"/>
        <end position="152"/>
    </location>
</feature>
<feature type="transmembrane region" description="Helical" evidence="10">
    <location>
        <begin position="239"/>
        <end position="266"/>
    </location>
</feature>
<reference evidence="11 12" key="1">
    <citation type="submission" date="2019-11" db="EMBL/GenBank/DDBJ databases">
        <title>Pseudodesulfovibrio alkaliphilus, sp. nov., an alkaliphilic sulfate-reducing bacteria from mud volcano of Taman peninsula, Russia.</title>
        <authorList>
            <person name="Frolova A."/>
            <person name="Merkel A.Y."/>
            <person name="Slobodkin A.I."/>
        </authorList>
    </citation>
    <scope>NUCLEOTIDE SEQUENCE [LARGE SCALE GENOMIC DNA]</scope>
    <source>
        <strain evidence="11 12">F-1</strain>
    </source>
</reference>
<feature type="transmembrane region" description="Helical" evidence="10">
    <location>
        <begin position="428"/>
        <end position="445"/>
    </location>
</feature>
<gene>
    <name evidence="11" type="ORF">GKC30_14700</name>
</gene>
<keyword evidence="7" id="KW-0406">Ion transport</keyword>
<evidence type="ECO:0000256" key="3">
    <source>
        <dbReference type="ARBA" id="ARBA00022449"/>
    </source>
</evidence>
<evidence type="ECO:0000256" key="10">
    <source>
        <dbReference type="SAM" id="Phobius"/>
    </source>
</evidence>
<dbReference type="PANTHER" id="PTHR43298:SF2">
    <property type="entry name" value="FMN_FAD EXPORTER YEEO-RELATED"/>
    <property type="match status" value="1"/>
</dbReference>
<feature type="transmembrane region" description="Helical" evidence="10">
    <location>
        <begin position="91"/>
        <end position="112"/>
    </location>
</feature>
<comment type="subcellular location">
    <subcellularLocation>
        <location evidence="1">Cell membrane</location>
        <topology evidence="1">Multi-pass membrane protein</topology>
    </subcellularLocation>
</comment>
<keyword evidence="8 10" id="KW-0472">Membrane</keyword>
<keyword evidence="6 10" id="KW-1133">Transmembrane helix</keyword>
<dbReference type="GO" id="GO:0005886">
    <property type="term" value="C:plasma membrane"/>
    <property type="evidence" value="ECO:0007669"/>
    <property type="project" value="UniProtKB-SubCell"/>
</dbReference>
<feature type="transmembrane region" description="Helical" evidence="10">
    <location>
        <begin position="390"/>
        <end position="408"/>
    </location>
</feature>
<evidence type="ECO:0000313" key="11">
    <source>
        <dbReference type="EMBL" id="MUM78880.1"/>
    </source>
</evidence>